<reference evidence="1" key="2">
    <citation type="journal article" date="2021" name="PeerJ">
        <title>Extensive microbial diversity within the chicken gut microbiome revealed by metagenomics and culture.</title>
        <authorList>
            <person name="Gilroy R."/>
            <person name="Ravi A."/>
            <person name="Getino M."/>
            <person name="Pursley I."/>
            <person name="Horton D.L."/>
            <person name="Alikhan N.F."/>
            <person name="Baker D."/>
            <person name="Gharbi K."/>
            <person name="Hall N."/>
            <person name="Watson M."/>
            <person name="Adriaenssens E.M."/>
            <person name="Foster-Nyarko E."/>
            <person name="Jarju S."/>
            <person name="Secka A."/>
            <person name="Antonio M."/>
            <person name="Oren A."/>
            <person name="Chaudhuri R.R."/>
            <person name="La Ragione R."/>
            <person name="Hildebrand F."/>
            <person name="Pallen M.J."/>
        </authorList>
    </citation>
    <scope>NUCLEOTIDE SEQUENCE</scope>
    <source>
        <strain evidence="1">CHK152-2994</strain>
    </source>
</reference>
<organism evidence="1 2">
    <name type="scientific">Candidatus Scatenecus faecavium</name>
    <dbReference type="NCBI Taxonomy" id="2840915"/>
    <lineage>
        <taxon>Bacteria</taxon>
        <taxon>Candidatus Scatenecus</taxon>
    </lineage>
</organism>
<comment type="caution">
    <text evidence="1">The sequence shown here is derived from an EMBL/GenBank/DDBJ whole genome shotgun (WGS) entry which is preliminary data.</text>
</comment>
<dbReference type="EMBL" id="DVJO01000058">
    <property type="protein sequence ID" value="HIS82502.1"/>
    <property type="molecule type" value="Genomic_DNA"/>
</dbReference>
<protein>
    <submittedName>
        <fullName evidence="1">Uncharacterized protein</fullName>
    </submittedName>
</protein>
<evidence type="ECO:0000313" key="2">
    <source>
        <dbReference type="Proteomes" id="UP000824139"/>
    </source>
</evidence>
<reference evidence="1" key="1">
    <citation type="submission" date="2020-10" db="EMBL/GenBank/DDBJ databases">
        <authorList>
            <person name="Gilroy R."/>
        </authorList>
    </citation>
    <scope>NUCLEOTIDE SEQUENCE</scope>
    <source>
        <strain evidence="1">CHK152-2994</strain>
    </source>
</reference>
<name>A0A9D1FUN3_9BACT</name>
<sequence>MINFEGNNQLNNKITQLSLNKLEKILPNDKIDLMLKKLKARADFEMTDAGTFKPIVESITNHKPVIELGNISLSIKSTSNLNTAKERILEAAISTKSGEYKIEKNLAQGRREEILKFLNREDFSESFKRFLIDCSDDFEKKGLE</sequence>
<dbReference type="Proteomes" id="UP000824139">
    <property type="component" value="Unassembled WGS sequence"/>
</dbReference>
<evidence type="ECO:0000313" key="1">
    <source>
        <dbReference type="EMBL" id="HIS82502.1"/>
    </source>
</evidence>
<gene>
    <name evidence="1" type="ORF">IAD41_02710</name>
</gene>
<dbReference type="AlphaFoldDB" id="A0A9D1FUN3"/>
<proteinExistence type="predicted"/>
<accession>A0A9D1FUN3</accession>